<dbReference type="AlphaFoldDB" id="A0A4U0WET4"/>
<evidence type="ECO:0000313" key="2">
    <source>
        <dbReference type="Proteomes" id="UP000309340"/>
    </source>
</evidence>
<dbReference type="EMBL" id="NAJQ01001244">
    <property type="protein sequence ID" value="TKA61314.1"/>
    <property type="molecule type" value="Genomic_DNA"/>
</dbReference>
<reference evidence="1 2" key="1">
    <citation type="submission" date="2017-03" db="EMBL/GenBank/DDBJ databases">
        <title>Genomes of endolithic fungi from Antarctica.</title>
        <authorList>
            <person name="Coleine C."/>
            <person name="Masonjones S."/>
            <person name="Stajich J.E."/>
        </authorList>
    </citation>
    <scope>NUCLEOTIDE SEQUENCE [LARGE SCALE GENOMIC DNA]</scope>
    <source>
        <strain evidence="1 2">CCFEE 5184</strain>
    </source>
</reference>
<protein>
    <submittedName>
        <fullName evidence="1">Uncharacterized protein</fullName>
    </submittedName>
</protein>
<dbReference type="OrthoDB" id="3649779at2759"/>
<evidence type="ECO:0000313" key="1">
    <source>
        <dbReference type="EMBL" id="TKA61314.1"/>
    </source>
</evidence>
<name>A0A4U0WET4_9PEZI</name>
<comment type="caution">
    <text evidence="1">The sequence shown here is derived from an EMBL/GenBank/DDBJ whole genome shotgun (WGS) entry which is preliminary data.</text>
</comment>
<accession>A0A4U0WET4</accession>
<sequence>MLKGKYSKFWHFHRAEAGAKLFRHCNILTPFAELKGVGEDVKIRGDLPQKLNDDLTAILTSADVSVTIGKKKARGDTAKQARSKKPDQQRFWRELRDNYTKEVDQGMVEMMEKMLRTSVKSPAVMQELMKPLTQGELDRLFAPRQPPNTPFASIADADGFTGVTHSSDIGMLDGKPVFGPICPEGLKHRAGRTLRSDCVWQR</sequence>
<gene>
    <name evidence="1" type="ORF">B0A55_11740</name>
</gene>
<dbReference type="Proteomes" id="UP000309340">
    <property type="component" value="Unassembled WGS sequence"/>
</dbReference>
<organism evidence="1 2">
    <name type="scientific">Friedmanniomyces simplex</name>
    <dbReference type="NCBI Taxonomy" id="329884"/>
    <lineage>
        <taxon>Eukaryota</taxon>
        <taxon>Fungi</taxon>
        <taxon>Dikarya</taxon>
        <taxon>Ascomycota</taxon>
        <taxon>Pezizomycotina</taxon>
        <taxon>Dothideomycetes</taxon>
        <taxon>Dothideomycetidae</taxon>
        <taxon>Mycosphaerellales</taxon>
        <taxon>Teratosphaeriaceae</taxon>
        <taxon>Friedmanniomyces</taxon>
    </lineage>
</organism>
<proteinExistence type="predicted"/>
<keyword evidence="2" id="KW-1185">Reference proteome</keyword>